<evidence type="ECO:0000256" key="1">
    <source>
        <dbReference type="SAM" id="MobiDB-lite"/>
    </source>
</evidence>
<evidence type="ECO:0000313" key="2">
    <source>
        <dbReference type="EMBL" id="MCY1136769.1"/>
    </source>
</evidence>
<protein>
    <recommendedName>
        <fullName evidence="4">Adhesin domain-containing protein</fullName>
    </recommendedName>
</protein>
<dbReference type="Proteomes" id="UP001151002">
    <property type="component" value="Unassembled WGS sequence"/>
</dbReference>
<organism evidence="2 3">
    <name type="scientific">Paractinoplanes pyxinae</name>
    <dbReference type="NCBI Taxonomy" id="2997416"/>
    <lineage>
        <taxon>Bacteria</taxon>
        <taxon>Bacillati</taxon>
        <taxon>Actinomycetota</taxon>
        <taxon>Actinomycetes</taxon>
        <taxon>Micromonosporales</taxon>
        <taxon>Micromonosporaceae</taxon>
        <taxon>Paractinoplanes</taxon>
    </lineage>
</organism>
<dbReference type="EMBL" id="JAPNTZ010000001">
    <property type="protein sequence ID" value="MCY1136769.1"/>
    <property type="molecule type" value="Genomic_DNA"/>
</dbReference>
<feature type="region of interest" description="Disordered" evidence="1">
    <location>
        <begin position="21"/>
        <end position="92"/>
    </location>
</feature>
<reference evidence="2" key="1">
    <citation type="submission" date="2022-11" db="EMBL/GenBank/DDBJ databases">
        <authorList>
            <person name="Somphong A."/>
            <person name="Phongsopitanun W."/>
        </authorList>
    </citation>
    <scope>NUCLEOTIDE SEQUENCE</scope>
    <source>
        <strain evidence="2">Pm04-4</strain>
    </source>
</reference>
<name>A0ABT4AR96_9ACTN</name>
<proteinExistence type="predicted"/>
<keyword evidence="3" id="KW-1185">Reference proteome</keyword>
<sequence length="321" mass="32609">MDGLDDPTETYPLLSGAAGFAYRAEQPGDPSPGAAGSAYRDEAAQPVDRSLDSAGGRSGPTRPTSDAAAARPDEEPPTEEFDVVPDARTEPSTGGLRLKVLAVAGVAVLVGVAALVISTSSTPATSVGSSGPAFAAGTFDLASNVTELNLTLGRPADSPIRVSTPTGSALNPAATVDGTDVRLTTRPTGSEGDGRLDVQLDDRIAWTIRMNGGVRAATFVLTGGTVREVDLSGGADRVHLTLPGSDQPLPIRMSGGVREWSIDTEGEVPVRVQARSGAGEVSLYGKRERGIAQNTVLTTGDGSGLDVTAAAGFGSLAITSR</sequence>
<accession>A0ABT4AR96</accession>
<evidence type="ECO:0000313" key="3">
    <source>
        <dbReference type="Proteomes" id="UP001151002"/>
    </source>
</evidence>
<dbReference type="RefSeq" id="WP_267560541.1">
    <property type="nucleotide sequence ID" value="NZ_JAPNTZ010000001.1"/>
</dbReference>
<evidence type="ECO:0008006" key="4">
    <source>
        <dbReference type="Google" id="ProtNLM"/>
    </source>
</evidence>
<gene>
    <name evidence="2" type="ORF">OWR29_02080</name>
</gene>
<comment type="caution">
    <text evidence="2">The sequence shown here is derived from an EMBL/GenBank/DDBJ whole genome shotgun (WGS) entry which is preliminary data.</text>
</comment>